<evidence type="ECO:0000313" key="2">
    <source>
        <dbReference type="EMBL" id="KDO41780.1"/>
    </source>
</evidence>
<dbReference type="AlphaFoldDB" id="A0A067DJQ7"/>
<feature type="transmembrane region" description="Helical" evidence="1">
    <location>
        <begin position="61"/>
        <end position="83"/>
    </location>
</feature>
<keyword evidence="1" id="KW-0812">Transmembrane</keyword>
<gene>
    <name evidence="2" type="ORF">CISIN_1g031833mg</name>
</gene>
<organism evidence="2 3">
    <name type="scientific">Citrus sinensis</name>
    <name type="common">Sweet orange</name>
    <name type="synonym">Citrus aurantium var. sinensis</name>
    <dbReference type="NCBI Taxonomy" id="2711"/>
    <lineage>
        <taxon>Eukaryota</taxon>
        <taxon>Viridiplantae</taxon>
        <taxon>Streptophyta</taxon>
        <taxon>Embryophyta</taxon>
        <taxon>Tracheophyta</taxon>
        <taxon>Spermatophyta</taxon>
        <taxon>Magnoliopsida</taxon>
        <taxon>eudicotyledons</taxon>
        <taxon>Gunneridae</taxon>
        <taxon>Pentapetalae</taxon>
        <taxon>rosids</taxon>
        <taxon>malvids</taxon>
        <taxon>Sapindales</taxon>
        <taxon>Rutaceae</taxon>
        <taxon>Aurantioideae</taxon>
        <taxon>Citrus</taxon>
    </lineage>
</organism>
<dbReference type="Proteomes" id="UP000027120">
    <property type="component" value="Unassembled WGS sequence"/>
</dbReference>
<evidence type="ECO:0008006" key="4">
    <source>
        <dbReference type="Google" id="ProtNLM"/>
    </source>
</evidence>
<keyword evidence="1" id="KW-0472">Membrane</keyword>
<evidence type="ECO:0000313" key="3">
    <source>
        <dbReference type="Proteomes" id="UP000027120"/>
    </source>
</evidence>
<evidence type="ECO:0000256" key="1">
    <source>
        <dbReference type="SAM" id="Phobius"/>
    </source>
</evidence>
<sequence length="152" mass="16784">MGSKALDNSYDKTTSSQESQTQSLFFILYSSLAIALLILLVPHQYVDGKFVPGFIFAGRPFLFHAFLFSVLLSFAGASSSLLIGNNCPRATIGRCYYRISMVSMASALLILALALFLEILKLLGSPDLEWWGLLFQVFGRISPSSEEENTEL</sequence>
<accession>A0A067DJQ7</accession>
<keyword evidence="1" id="KW-1133">Transmembrane helix</keyword>
<protein>
    <recommendedName>
        <fullName evidence="4">PGG domain-containing protein</fullName>
    </recommendedName>
</protein>
<proteinExistence type="predicted"/>
<feature type="transmembrane region" description="Helical" evidence="1">
    <location>
        <begin position="95"/>
        <end position="117"/>
    </location>
</feature>
<keyword evidence="3" id="KW-1185">Reference proteome</keyword>
<name>A0A067DJQ7_CITSI</name>
<reference evidence="2 3" key="1">
    <citation type="submission" date="2014-04" db="EMBL/GenBank/DDBJ databases">
        <authorList>
            <consortium name="International Citrus Genome Consortium"/>
            <person name="Gmitter F."/>
            <person name="Chen C."/>
            <person name="Farmerie W."/>
            <person name="Harkins T."/>
            <person name="Desany B."/>
            <person name="Mohiuddin M."/>
            <person name="Kodira C."/>
            <person name="Borodovsky M."/>
            <person name="Lomsadze A."/>
            <person name="Burns P."/>
            <person name="Jenkins J."/>
            <person name="Prochnik S."/>
            <person name="Shu S."/>
            <person name="Chapman J."/>
            <person name="Pitluck S."/>
            <person name="Schmutz J."/>
            <person name="Rokhsar D."/>
        </authorList>
    </citation>
    <scope>NUCLEOTIDE SEQUENCE</scope>
</reference>
<dbReference type="EMBL" id="KK785563">
    <property type="protein sequence ID" value="KDO41780.1"/>
    <property type="molecule type" value="Genomic_DNA"/>
</dbReference>
<feature type="transmembrane region" description="Helical" evidence="1">
    <location>
        <begin position="21"/>
        <end position="41"/>
    </location>
</feature>